<evidence type="ECO:0000256" key="3">
    <source>
        <dbReference type="ARBA" id="ARBA00022475"/>
    </source>
</evidence>
<evidence type="ECO:0000256" key="7">
    <source>
        <dbReference type="SAM" id="Phobius"/>
    </source>
</evidence>
<evidence type="ECO:0000313" key="8">
    <source>
        <dbReference type="EMBL" id="WSB10532.1"/>
    </source>
</evidence>
<reference evidence="8 9" key="1">
    <citation type="submission" date="2022-10" db="EMBL/GenBank/DDBJ databases">
        <title>The complete genomes of actinobacterial strains from the NBC collection.</title>
        <authorList>
            <person name="Joergensen T.S."/>
            <person name="Alvarez Arevalo M."/>
            <person name="Sterndorff E.B."/>
            <person name="Faurdal D."/>
            <person name="Vuksanovic O."/>
            <person name="Mourched A.-S."/>
            <person name="Charusanti P."/>
            <person name="Shaw S."/>
            <person name="Blin K."/>
            <person name="Weber T."/>
        </authorList>
    </citation>
    <scope>NUCLEOTIDE SEQUENCE [LARGE SCALE GENOMIC DNA]</scope>
    <source>
        <strain evidence="8 9">NBC 01792</strain>
    </source>
</reference>
<dbReference type="PANTHER" id="PTHR23517">
    <property type="entry name" value="RESISTANCE PROTEIN MDTM, PUTATIVE-RELATED-RELATED"/>
    <property type="match status" value="1"/>
</dbReference>
<dbReference type="Gene3D" id="1.20.1250.20">
    <property type="entry name" value="MFS general substrate transporter like domains"/>
    <property type="match status" value="2"/>
</dbReference>
<dbReference type="InterPro" id="IPR050171">
    <property type="entry name" value="MFS_Transporters"/>
</dbReference>
<gene>
    <name evidence="8" type="ORF">OG849_26430</name>
</gene>
<feature type="transmembrane region" description="Helical" evidence="7">
    <location>
        <begin position="297"/>
        <end position="318"/>
    </location>
</feature>
<evidence type="ECO:0000256" key="1">
    <source>
        <dbReference type="ARBA" id="ARBA00004651"/>
    </source>
</evidence>
<sequence length="406" mass="41664">MSGTAQDSAPRLGGMNREEVLLHAGAFLSSVGVLLVAPYLAVYLTRDLGWSNTAAGFVIGLSFCFTRAAGLASGWLCRRVPALTVMHSGNALRIVGYLLLLRDDATSTTAALVLTGAGAGLYFPAAKELLLRVVPEERQLRSLAVRNGAANLGAALGPLAGLLALHYDPRLMFVAAAAVFLFLTLSQLTMAGARAIAPPVTGGAAPTLRLLRPLLVIAVVDGTAAILLESSLPQVVAGGGDNSALTFVFLANSIAVILLQPFALWTVGRGRRMALPVAGAAMALGVLPFSLATSSVALWVGGAVAIAVAEVLVVLWLDDQVRHLPSPATAYGYLSLGDGLGGLAGATVSSWLVTTTTGTGAVFANSLWVLAAGFLAAGALATVLPRHRAGPGTEVENEQATERNKE</sequence>
<feature type="transmembrane region" description="Helical" evidence="7">
    <location>
        <begin position="365"/>
        <end position="384"/>
    </location>
</feature>
<evidence type="ECO:0000256" key="4">
    <source>
        <dbReference type="ARBA" id="ARBA00022692"/>
    </source>
</evidence>
<dbReference type="Pfam" id="PF07690">
    <property type="entry name" value="MFS_1"/>
    <property type="match status" value="1"/>
</dbReference>
<protein>
    <submittedName>
        <fullName evidence="8">MFS transporter</fullName>
    </submittedName>
</protein>
<keyword evidence="6 7" id="KW-0472">Membrane</keyword>
<dbReference type="InterPro" id="IPR011701">
    <property type="entry name" value="MFS"/>
</dbReference>
<feature type="transmembrane region" description="Helical" evidence="7">
    <location>
        <begin position="330"/>
        <end position="353"/>
    </location>
</feature>
<feature type="transmembrane region" description="Helical" evidence="7">
    <location>
        <begin position="274"/>
        <end position="291"/>
    </location>
</feature>
<evidence type="ECO:0000256" key="5">
    <source>
        <dbReference type="ARBA" id="ARBA00022989"/>
    </source>
</evidence>
<feature type="transmembrane region" description="Helical" evidence="7">
    <location>
        <begin position="105"/>
        <end position="123"/>
    </location>
</feature>
<name>A0ABZ1F2F7_9ACTN</name>
<dbReference type="SUPFAM" id="SSF103473">
    <property type="entry name" value="MFS general substrate transporter"/>
    <property type="match status" value="1"/>
</dbReference>
<keyword evidence="2" id="KW-0813">Transport</keyword>
<feature type="transmembrane region" description="Helical" evidence="7">
    <location>
        <begin position="244"/>
        <end position="267"/>
    </location>
</feature>
<evidence type="ECO:0000313" key="9">
    <source>
        <dbReference type="Proteomes" id="UP001356428"/>
    </source>
</evidence>
<evidence type="ECO:0000256" key="6">
    <source>
        <dbReference type="ARBA" id="ARBA00023136"/>
    </source>
</evidence>
<comment type="subcellular location">
    <subcellularLocation>
        <location evidence="1">Cell membrane</location>
        <topology evidence="1">Multi-pass membrane protein</topology>
    </subcellularLocation>
</comment>
<dbReference type="InterPro" id="IPR036259">
    <property type="entry name" value="MFS_trans_sf"/>
</dbReference>
<keyword evidence="9" id="KW-1185">Reference proteome</keyword>
<keyword evidence="4 7" id="KW-0812">Transmembrane</keyword>
<keyword evidence="3" id="KW-1003">Cell membrane</keyword>
<dbReference type="EMBL" id="CP109083">
    <property type="protein sequence ID" value="WSB10532.1"/>
    <property type="molecule type" value="Genomic_DNA"/>
</dbReference>
<accession>A0ABZ1F2F7</accession>
<dbReference type="RefSeq" id="WP_326703382.1">
    <property type="nucleotide sequence ID" value="NZ_CP108861.1"/>
</dbReference>
<proteinExistence type="predicted"/>
<feature type="transmembrane region" description="Helical" evidence="7">
    <location>
        <begin position="171"/>
        <end position="193"/>
    </location>
</feature>
<feature type="transmembrane region" description="Helical" evidence="7">
    <location>
        <begin position="54"/>
        <end position="76"/>
    </location>
</feature>
<dbReference type="Proteomes" id="UP001356428">
    <property type="component" value="Chromosome"/>
</dbReference>
<feature type="transmembrane region" description="Helical" evidence="7">
    <location>
        <begin position="20"/>
        <end position="42"/>
    </location>
</feature>
<feature type="transmembrane region" description="Helical" evidence="7">
    <location>
        <begin position="144"/>
        <end position="165"/>
    </location>
</feature>
<keyword evidence="5 7" id="KW-1133">Transmembrane helix</keyword>
<organism evidence="8 9">
    <name type="scientific">Streptomyces cyaneofuscatus</name>
    <dbReference type="NCBI Taxonomy" id="66883"/>
    <lineage>
        <taxon>Bacteria</taxon>
        <taxon>Bacillati</taxon>
        <taxon>Actinomycetota</taxon>
        <taxon>Actinomycetes</taxon>
        <taxon>Kitasatosporales</taxon>
        <taxon>Streptomycetaceae</taxon>
        <taxon>Streptomyces</taxon>
    </lineage>
</organism>
<dbReference type="PANTHER" id="PTHR23517:SF2">
    <property type="entry name" value="MULTIDRUG RESISTANCE PROTEIN MDTH"/>
    <property type="match status" value="1"/>
</dbReference>
<evidence type="ECO:0000256" key="2">
    <source>
        <dbReference type="ARBA" id="ARBA00022448"/>
    </source>
</evidence>
<feature type="transmembrane region" description="Helical" evidence="7">
    <location>
        <begin position="214"/>
        <end position="232"/>
    </location>
</feature>